<dbReference type="InterPro" id="IPR029033">
    <property type="entry name" value="His_PPase_superfam"/>
</dbReference>
<protein>
    <recommendedName>
        <fullName evidence="2">Adenosylcobalamin/alpha-ribazole phosphatase</fullName>
    </recommendedName>
</protein>
<dbReference type="SMART" id="SM00855">
    <property type="entry name" value="PGAM"/>
    <property type="match status" value="1"/>
</dbReference>
<dbReference type="SUPFAM" id="SSF53254">
    <property type="entry name" value="Phosphoglycerate mutase-like"/>
    <property type="match status" value="1"/>
</dbReference>
<organism evidence="1">
    <name type="scientific">hydrothermal vent metagenome</name>
    <dbReference type="NCBI Taxonomy" id="652676"/>
    <lineage>
        <taxon>unclassified sequences</taxon>
        <taxon>metagenomes</taxon>
        <taxon>ecological metagenomes</taxon>
    </lineage>
</organism>
<dbReference type="GO" id="GO:0005737">
    <property type="term" value="C:cytoplasm"/>
    <property type="evidence" value="ECO:0007669"/>
    <property type="project" value="TreeGrafter"/>
</dbReference>
<reference evidence="1" key="1">
    <citation type="submission" date="2018-06" db="EMBL/GenBank/DDBJ databases">
        <authorList>
            <person name="Zhirakovskaya E."/>
        </authorList>
    </citation>
    <scope>NUCLEOTIDE SEQUENCE</scope>
</reference>
<dbReference type="AlphaFoldDB" id="A0A3B0Z0V1"/>
<sequence length="205" mass="22608">MREKEKSTRIIFVRHGETDFPLDRLYCDDAVESPPLNKAGLVQAEAVALSLSGIAIDAIYASPAQRTQMTAKAIAGQHGLDIVTNDAFLERRFGVWDGLYFDVVEQKYPEDYVAWKVDPLNFSPEGGETITDLLTRVKGGLDTILSAYVGKTIVVVAHVGSIRVALADALQMPLAGYRQLRIDYTSLSAIDYGGRQNNIIYVNRV</sequence>
<accession>A0A3B0Z0V1</accession>
<dbReference type="PANTHER" id="PTHR48100">
    <property type="entry name" value="BROAD-SPECIFICITY PHOSPHATASE YOR283W-RELATED"/>
    <property type="match status" value="1"/>
</dbReference>
<dbReference type="Gene3D" id="3.40.50.1240">
    <property type="entry name" value="Phosphoglycerate mutase-like"/>
    <property type="match status" value="1"/>
</dbReference>
<dbReference type="GO" id="GO:0016791">
    <property type="term" value="F:phosphatase activity"/>
    <property type="evidence" value="ECO:0007669"/>
    <property type="project" value="TreeGrafter"/>
</dbReference>
<evidence type="ECO:0000313" key="1">
    <source>
        <dbReference type="EMBL" id="VAW86868.1"/>
    </source>
</evidence>
<dbReference type="PIRSF" id="PIRSF000709">
    <property type="entry name" value="6PFK_2-Ptase"/>
    <property type="match status" value="1"/>
</dbReference>
<evidence type="ECO:0008006" key="2">
    <source>
        <dbReference type="Google" id="ProtNLM"/>
    </source>
</evidence>
<dbReference type="InterPro" id="IPR013078">
    <property type="entry name" value="His_Pase_superF_clade-1"/>
</dbReference>
<dbReference type="EMBL" id="UOFQ01000054">
    <property type="protein sequence ID" value="VAW86868.1"/>
    <property type="molecule type" value="Genomic_DNA"/>
</dbReference>
<dbReference type="Pfam" id="PF00300">
    <property type="entry name" value="His_Phos_1"/>
    <property type="match status" value="1"/>
</dbReference>
<dbReference type="CDD" id="cd07067">
    <property type="entry name" value="HP_PGM_like"/>
    <property type="match status" value="1"/>
</dbReference>
<dbReference type="InterPro" id="IPR050275">
    <property type="entry name" value="PGM_Phosphatase"/>
</dbReference>
<proteinExistence type="predicted"/>
<dbReference type="PANTHER" id="PTHR48100:SF1">
    <property type="entry name" value="HISTIDINE PHOSPHATASE FAMILY PROTEIN-RELATED"/>
    <property type="match status" value="1"/>
</dbReference>
<gene>
    <name evidence="1" type="ORF">MNBD_GAMMA17-752</name>
</gene>
<name>A0A3B0Z0V1_9ZZZZ</name>